<name>A0A060C5Y5_9BACL</name>
<evidence type="ECO:0000313" key="1">
    <source>
        <dbReference type="EMBL" id="AIA88400.1"/>
    </source>
</evidence>
<proteinExistence type="predicted"/>
<reference evidence="1" key="1">
    <citation type="journal article" date="2013" name="Environ. Microbiol.">
        <title>Seasonally variable intestinal metagenomes of the red palm weevil (Rhynchophorus ferrugineus).</title>
        <authorList>
            <person name="Jia S."/>
            <person name="Zhang X."/>
            <person name="Zhang G."/>
            <person name="Yin A."/>
            <person name="Zhang S."/>
            <person name="Li F."/>
            <person name="Wang L."/>
            <person name="Zhao D."/>
            <person name="Yun Q."/>
            <person name="Tala"/>
            <person name="Wang J."/>
            <person name="Sun G."/>
            <person name="Baabdullah M."/>
            <person name="Yu X."/>
            <person name="Hu S."/>
            <person name="Al-Mssallem I.S."/>
            <person name="Yu J."/>
        </authorList>
    </citation>
    <scope>NUCLEOTIDE SEQUENCE</scope>
</reference>
<dbReference type="InterPro" id="IPR008929">
    <property type="entry name" value="Chondroitin_lyas"/>
</dbReference>
<dbReference type="SUPFAM" id="SSF48230">
    <property type="entry name" value="Chondroitin AC/alginate lyase"/>
    <property type="match status" value="1"/>
</dbReference>
<sequence>QISQLAWSQGDDIYGYNDNQFLKACELTACYNVARLDIPFERYYYKQNWTDGYWCETVGTAGRGTNRHMWDMPYFHYTKIKHATSEQTKYTFMGYKSIASGTDNDADLIGYSALMFGVPFD</sequence>
<dbReference type="EMBL" id="KF121116">
    <property type="protein sequence ID" value="AIA88400.1"/>
    <property type="molecule type" value="Genomic_DNA"/>
</dbReference>
<organism evidence="1">
    <name type="scientific">uncultured Paenibacillus sp</name>
    <dbReference type="NCBI Taxonomy" id="227322"/>
    <lineage>
        <taxon>Bacteria</taxon>
        <taxon>Bacillati</taxon>
        <taxon>Bacillota</taxon>
        <taxon>Bacilli</taxon>
        <taxon>Bacillales</taxon>
        <taxon>Paenibacillaceae</taxon>
        <taxon>Paenibacillus</taxon>
        <taxon>environmental samples</taxon>
    </lineage>
</organism>
<feature type="non-terminal residue" evidence="1">
    <location>
        <position position="1"/>
    </location>
</feature>
<dbReference type="AlphaFoldDB" id="A0A060C5Y5"/>
<protein>
    <submittedName>
        <fullName evidence="1">CAZy families CBM13 protein</fullName>
    </submittedName>
</protein>
<accession>A0A060C5Y5</accession>